<evidence type="ECO:0000256" key="1">
    <source>
        <dbReference type="SAM" id="Phobius"/>
    </source>
</evidence>
<protein>
    <submittedName>
        <fullName evidence="2">Uncharacterized protein</fullName>
    </submittedName>
</protein>
<sequence>MQAIHNGYRAVNVLWAVNWERLMFPAAILLCLGLGAQLGSMGVFWP</sequence>
<keyword evidence="1" id="KW-0472">Membrane</keyword>
<keyword evidence="1" id="KW-0812">Transmembrane</keyword>
<feature type="transmembrane region" description="Helical" evidence="1">
    <location>
        <begin position="22"/>
        <end position="45"/>
    </location>
</feature>
<evidence type="ECO:0000313" key="3">
    <source>
        <dbReference type="Proteomes" id="UP000184211"/>
    </source>
</evidence>
<dbReference type="RefSeq" id="WP_165610469.1">
    <property type="nucleotide sequence ID" value="NZ_FQWM01000001.1"/>
</dbReference>
<keyword evidence="3" id="KW-1185">Reference proteome</keyword>
<dbReference type="AlphaFoldDB" id="A0A1M5I4S4"/>
<evidence type="ECO:0000313" key="2">
    <source>
        <dbReference type="EMBL" id="SHG23324.1"/>
    </source>
</evidence>
<dbReference type="STRING" id="870908.SAMN04488044_0194"/>
<dbReference type="Proteomes" id="UP000184211">
    <property type="component" value="Unassembled WGS sequence"/>
</dbReference>
<organism evidence="2 3">
    <name type="scientific">Cognatishimia maritima</name>
    <dbReference type="NCBI Taxonomy" id="870908"/>
    <lineage>
        <taxon>Bacteria</taxon>
        <taxon>Pseudomonadati</taxon>
        <taxon>Pseudomonadota</taxon>
        <taxon>Alphaproteobacteria</taxon>
        <taxon>Rhodobacterales</taxon>
        <taxon>Paracoccaceae</taxon>
        <taxon>Cognatishimia</taxon>
    </lineage>
</organism>
<proteinExistence type="predicted"/>
<accession>A0A1M5I4S4</accession>
<gene>
    <name evidence="2" type="ORF">SAMN04488044_0194</name>
</gene>
<name>A0A1M5I4S4_9RHOB</name>
<dbReference type="EMBL" id="FQWM01000001">
    <property type="protein sequence ID" value="SHG23324.1"/>
    <property type="molecule type" value="Genomic_DNA"/>
</dbReference>
<reference evidence="3" key="1">
    <citation type="submission" date="2016-11" db="EMBL/GenBank/DDBJ databases">
        <authorList>
            <person name="Varghese N."/>
            <person name="Submissions S."/>
        </authorList>
    </citation>
    <scope>NUCLEOTIDE SEQUENCE [LARGE SCALE GENOMIC DNA]</scope>
    <source>
        <strain evidence="3">DSM 28223</strain>
    </source>
</reference>
<keyword evidence="1" id="KW-1133">Transmembrane helix</keyword>